<feature type="compositionally biased region" description="Polar residues" evidence="1">
    <location>
        <begin position="16"/>
        <end position="48"/>
    </location>
</feature>
<evidence type="ECO:0000313" key="2">
    <source>
        <dbReference type="EMBL" id="KAK0176067.1"/>
    </source>
</evidence>
<proteinExistence type="predicted"/>
<dbReference type="Proteomes" id="UP001168990">
    <property type="component" value="Unassembled WGS sequence"/>
</dbReference>
<dbReference type="InterPro" id="IPR046345">
    <property type="entry name" value="TraB_PrgY-like"/>
</dbReference>
<organism evidence="2 3">
    <name type="scientific">Microctonus aethiopoides</name>
    <dbReference type="NCBI Taxonomy" id="144406"/>
    <lineage>
        <taxon>Eukaryota</taxon>
        <taxon>Metazoa</taxon>
        <taxon>Ecdysozoa</taxon>
        <taxon>Arthropoda</taxon>
        <taxon>Hexapoda</taxon>
        <taxon>Insecta</taxon>
        <taxon>Pterygota</taxon>
        <taxon>Neoptera</taxon>
        <taxon>Endopterygota</taxon>
        <taxon>Hymenoptera</taxon>
        <taxon>Apocrita</taxon>
        <taxon>Ichneumonoidea</taxon>
        <taxon>Braconidae</taxon>
        <taxon>Euphorinae</taxon>
        <taxon>Microctonus</taxon>
    </lineage>
</organism>
<dbReference type="AlphaFoldDB" id="A0AA39KWB0"/>
<reference evidence="2" key="1">
    <citation type="journal article" date="2023" name="bioRxiv">
        <title>Scaffold-level genome assemblies of two parasitoid biocontrol wasps reveal the parthenogenesis mechanism and an associated novel virus.</title>
        <authorList>
            <person name="Inwood S."/>
            <person name="Skelly J."/>
            <person name="Guhlin J."/>
            <person name="Harrop T."/>
            <person name="Goldson S."/>
            <person name="Dearden P."/>
        </authorList>
    </citation>
    <scope>NUCLEOTIDE SEQUENCE</scope>
    <source>
        <strain evidence="2">Irish</strain>
        <tissue evidence="2">Whole body</tissue>
    </source>
</reference>
<dbReference type="CDD" id="cd14726">
    <property type="entry name" value="TraB_PrgY-like"/>
    <property type="match status" value="1"/>
</dbReference>
<dbReference type="InterPro" id="IPR002816">
    <property type="entry name" value="TraB/PrgY/GumN_fam"/>
</dbReference>
<feature type="region of interest" description="Disordered" evidence="1">
    <location>
        <begin position="1"/>
        <end position="83"/>
    </location>
</feature>
<dbReference type="PANTHER" id="PTHR21530">
    <property type="entry name" value="PHEROMONE SHUTDOWN PROTEIN"/>
    <property type="match status" value="1"/>
</dbReference>
<reference evidence="2" key="2">
    <citation type="submission" date="2023-03" db="EMBL/GenBank/DDBJ databases">
        <authorList>
            <person name="Inwood S.N."/>
            <person name="Skelly J.G."/>
            <person name="Guhlin J."/>
            <person name="Harrop T.W.R."/>
            <person name="Goldson S.G."/>
            <person name="Dearden P.K."/>
        </authorList>
    </citation>
    <scope>NUCLEOTIDE SEQUENCE</scope>
    <source>
        <strain evidence="2">Irish</strain>
        <tissue evidence="2">Whole body</tissue>
    </source>
</reference>
<feature type="compositionally biased region" description="Polar residues" evidence="1">
    <location>
        <begin position="55"/>
        <end position="64"/>
    </location>
</feature>
<evidence type="ECO:0000313" key="3">
    <source>
        <dbReference type="Proteomes" id="UP001168990"/>
    </source>
</evidence>
<dbReference type="Pfam" id="PF01963">
    <property type="entry name" value="TraB_PrgY_gumN"/>
    <property type="match status" value="1"/>
</dbReference>
<keyword evidence="3" id="KW-1185">Reference proteome</keyword>
<gene>
    <name evidence="2" type="ORF">PV328_000240</name>
</gene>
<sequence length="411" mass="45450">MDVNEPKKRMTGGQGVQQLHLSLAQSQPDSGNTLIDNNVHDSMQGSSNNHKKNSDSPVKNSTVDETFVSGPESDPEDNSESSMISRPIGHIPQYDPTIDDRLPPTVTLLTTPTGAKVYLVGTAHFSKESQEDVSTIIQAVQPNIVMVELCEARVHILQLDEETVIKEAENLNLQTIRATMRHNGVFNGIIYVLLLNISAHLTKQLGMAPGSEFRRAFSEAKKIPNCIVHLGDRPINITIQRALSSLTWWQSIYLFWTLLNSRDPISKEDVERCKSRDFLEEVLADMAEQFPSLGEVFVRERDLYLTHSLQLAARPYQTLHGVPSRVVGVVGIGHMQGIIDNWGRVSSSQIPPIMRIPPPSLSSKILGVTFKASLVGAIIYIGYKFIPLPSSSTLQSIKSSIEGLLKVSVNR</sequence>
<evidence type="ECO:0000256" key="1">
    <source>
        <dbReference type="SAM" id="MobiDB-lite"/>
    </source>
</evidence>
<accession>A0AA39KWB0</accession>
<name>A0AA39KWB0_9HYME</name>
<comment type="caution">
    <text evidence="2">The sequence shown here is derived from an EMBL/GenBank/DDBJ whole genome shotgun (WGS) entry which is preliminary data.</text>
</comment>
<dbReference type="PANTHER" id="PTHR21530:SF7">
    <property type="entry name" value="TRAB DOMAIN-CONTAINING PROTEIN"/>
    <property type="match status" value="1"/>
</dbReference>
<protein>
    <recommendedName>
        <fullName evidence="4">TraB domain-containing protein</fullName>
    </recommendedName>
</protein>
<evidence type="ECO:0008006" key="4">
    <source>
        <dbReference type="Google" id="ProtNLM"/>
    </source>
</evidence>
<dbReference type="EMBL" id="JAQQBS010000001">
    <property type="protein sequence ID" value="KAK0176067.1"/>
    <property type="molecule type" value="Genomic_DNA"/>
</dbReference>